<evidence type="ECO:0000313" key="1">
    <source>
        <dbReference type="EMBL" id="EWH08782.1"/>
    </source>
</evidence>
<protein>
    <submittedName>
        <fullName evidence="1">Uncharacterized protein</fullName>
    </submittedName>
</protein>
<dbReference type="EMBL" id="ARZY01000037">
    <property type="protein sequence ID" value="EWH08782.1"/>
    <property type="molecule type" value="Genomic_DNA"/>
</dbReference>
<dbReference type="RefSeq" id="WP_035015814.1">
    <property type="nucleotide sequence ID" value="NZ_ARZY01000037.1"/>
</dbReference>
<dbReference type="STRING" id="1328313.DS2_15764"/>
<keyword evidence="2" id="KW-1185">Reference proteome</keyword>
<comment type="caution">
    <text evidence="1">The sequence shown here is derived from an EMBL/GenBank/DDBJ whole genome shotgun (WGS) entry which is preliminary data.</text>
</comment>
<accession>W7QIN0</accession>
<sequence>MFFRYFFIAILFVAQLGCKGNDSQPSAEQNITLAQANFQPAARVNTEQVNQFNQAVNSALLQSFSNNNSTETNVHYAAWGRLKQLHFLSVAAQPKDVYWQVPLLADVELADYAPYLMGYFEQFEQSAYLNNKQSHWLVLQANYPYKFSFQQDLYNYLGDSEVIDFYADTENALKLKNAKLAELSHFYQPSLTTSADTRLYWLDSLELSFSLTDNFSVRPLKDRIFKNSARDYWRISTLDIGGDMQLFEQDDVKIVNLLPSNSEWKILVVQTSPYKFASVRNNLAQWLADFNQNNSLQSTSIEIPHTNFSSDYWSNLNFAMESSILDEEEGFGDDNRITSENLTYADFAGEQAVSIKQDKLTYSFVLETSLTELKNIDYFYSNGSNSSSVAISAIGGCSGPSSYEVDITSTLFVLIKDDAVLSLSQFDVSNGDPLPICFGGFSPAFEPPGEIIFPEIISPKSDY</sequence>
<organism evidence="1 2">
    <name type="scientific">Catenovulum agarivorans DS-2</name>
    <dbReference type="NCBI Taxonomy" id="1328313"/>
    <lineage>
        <taxon>Bacteria</taxon>
        <taxon>Pseudomonadati</taxon>
        <taxon>Pseudomonadota</taxon>
        <taxon>Gammaproteobacteria</taxon>
        <taxon>Alteromonadales</taxon>
        <taxon>Alteromonadaceae</taxon>
        <taxon>Catenovulum</taxon>
    </lineage>
</organism>
<proteinExistence type="predicted"/>
<dbReference type="AlphaFoldDB" id="W7QIN0"/>
<evidence type="ECO:0000313" key="2">
    <source>
        <dbReference type="Proteomes" id="UP000019276"/>
    </source>
</evidence>
<name>W7QIN0_9ALTE</name>
<gene>
    <name evidence="1" type="ORF">DS2_15764</name>
</gene>
<dbReference type="Proteomes" id="UP000019276">
    <property type="component" value="Unassembled WGS sequence"/>
</dbReference>
<reference evidence="1 2" key="1">
    <citation type="journal article" date="2014" name="Genome Announc.">
        <title>Draft Genome Sequence of the Agar-Degrading Bacterium Catenovulum sp. Strain DS-2, Isolated from Intestines of Haliotis diversicolor.</title>
        <authorList>
            <person name="Shan D."/>
            <person name="Li X."/>
            <person name="Gu Z."/>
            <person name="Wei G."/>
            <person name="Gao Z."/>
            <person name="Shao Z."/>
        </authorList>
    </citation>
    <scope>NUCLEOTIDE SEQUENCE [LARGE SCALE GENOMIC DNA]</scope>
    <source>
        <strain evidence="1 2">DS-2</strain>
    </source>
</reference>
<dbReference type="OrthoDB" id="9817361at2"/>